<dbReference type="AlphaFoldDB" id="A0A4R2JQ93"/>
<accession>A0A4R2JQ93</accession>
<dbReference type="EMBL" id="SLWS01000002">
    <property type="protein sequence ID" value="TCO62383.1"/>
    <property type="molecule type" value="Genomic_DNA"/>
</dbReference>
<comment type="caution">
    <text evidence="1">The sequence shown here is derived from an EMBL/GenBank/DDBJ whole genome shotgun (WGS) entry which is preliminary data.</text>
</comment>
<evidence type="ECO:0000313" key="1">
    <source>
        <dbReference type="EMBL" id="TCO62383.1"/>
    </source>
</evidence>
<proteinExistence type="predicted"/>
<dbReference type="Proteomes" id="UP000295680">
    <property type="component" value="Unassembled WGS sequence"/>
</dbReference>
<sequence>MPTDDRLTAAVVAYLPGGWRRDPVAAGDALVEVTALADEVTALPVDWTVHDLASAVAMARDEMRRRHPELGPAAIAVLGTYFAYQWK</sequence>
<gene>
    <name evidence="1" type="ORF">EV192_102521</name>
</gene>
<protein>
    <submittedName>
        <fullName evidence="1">Uncharacterized protein</fullName>
    </submittedName>
</protein>
<evidence type="ECO:0000313" key="2">
    <source>
        <dbReference type="Proteomes" id="UP000295680"/>
    </source>
</evidence>
<keyword evidence="2" id="KW-1185">Reference proteome</keyword>
<organism evidence="1 2">
    <name type="scientific">Actinocrispum wychmicini</name>
    <dbReference type="NCBI Taxonomy" id="1213861"/>
    <lineage>
        <taxon>Bacteria</taxon>
        <taxon>Bacillati</taxon>
        <taxon>Actinomycetota</taxon>
        <taxon>Actinomycetes</taxon>
        <taxon>Pseudonocardiales</taxon>
        <taxon>Pseudonocardiaceae</taxon>
        <taxon>Actinocrispum</taxon>
    </lineage>
</organism>
<reference evidence="1 2" key="1">
    <citation type="submission" date="2019-03" db="EMBL/GenBank/DDBJ databases">
        <title>Genomic Encyclopedia of Type Strains, Phase IV (KMG-IV): sequencing the most valuable type-strain genomes for metagenomic binning, comparative biology and taxonomic classification.</title>
        <authorList>
            <person name="Goeker M."/>
        </authorList>
    </citation>
    <scope>NUCLEOTIDE SEQUENCE [LARGE SCALE GENOMIC DNA]</scope>
    <source>
        <strain evidence="1 2">DSM 45934</strain>
    </source>
</reference>
<dbReference type="RefSeq" id="WP_132114109.1">
    <property type="nucleotide sequence ID" value="NZ_SLWS01000002.1"/>
</dbReference>
<name>A0A4R2JQ93_9PSEU</name>
<dbReference type="OrthoDB" id="4734262at2"/>